<dbReference type="RefSeq" id="WP_188518883.1">
    <property type="nucleotide sequence ID" value="NZ_BMES01000002.1"/>
</dbReference>
<protein>
    <submittedName>
        <fullName evidence="3">Uncharacterized protein</fullName>
    </submittedName>
</protein>
<sequence>MQEKSDAHDRLEVELRKLIPMIMAGQDPGEAGARRTDPQANASLSKPEQRDWSNTLDIIERAADWSQALDRRRIECEAQARELMQAINEERLRGENRVRDAEERIRVVEAHAAELEKRLQERERQRESLLSRLAVTNQEALRAEANAQRVERWLDRLHLSIKTWLSAAQDEGRDGVGQRRSA</sequence>
<feature type="compositionally biased region" description="Polar residues" evidence="2">
    <location>
        <begin position="38"/>
        <end position="50"/>
    </location>
</feature>
<feature type="coiled-coil region" evidence="1">
    <location>
        <begin position="84"/>
        <end position="139"/>
    </location>
</feature>
<evidence type="ECO:0000313" key="4">
    <source>
        <dbReference type="Proteomes" id="UP000603912"/>
    </source>
</evidence>
<evidence type="ECO:0000256" key="1">
    <source>
        <dbReference type="SAM" id="Coils"/>
    </source>
</evidence>
<comment type="caution">
    <text evidence="3">The sequence shown here is derived from an EMBL/GenBank/DDBJ whole genome shotgun (WGS) entry which is preliminary data.</text>
</comment>
<dbReference type="EMBL" id="BMES01000002">
    <property type="protein sequence ID" value="GGH26222.1"/>
    <property type="molecule type" value="Genomic_DNA"/>
</dbReference>
<feature type="region of interest" description="Disordered" evidence="2">
    <location>
        <begin position="23"/>
        <end position="50"/>
    </location>
</feature>
<keyword evidence="1" id="KW-0175">Coiled coil</keyword>
<organism evidence="3 4">
    <name type="scientific">Alsobacter metallidurans</name>
    <dbReference type="NCBI Taxonomy" id="340221"/>
    <lineage>
        <taxon>Bacteria</taxon>
        <taxon>Pseudomonadati</taxon>
        <taxon>Pseudomonadota</taxon>
        <taxon>Alphaproteobacteria</taxon>
        <taxon>Hyphomicrobiales</taxon>
        <taxon>Alsobacteraceae</taxon>
        <taxon>Alsobacter</taxon>
    </lineage>
</organism>
<dbReference type="AlphaFoldDB" id="A0A917I8H4"/>
<proteinExistence type="predicted"/>
<keyword evidence="4" id="KW-1185">Reference proteome</keyword>
<accession>A0A917I8H4</accession>
<evidence type="ECO:0000256" key="2">
    <source>
        <dbReference type="SAM" id="MobiDB-lite"/>
    </source>
</evidence>
<gene>
    <name evidence="3" type="ORF">GCM10007036_33850</name>
</gene>
<reference evidence="3" key="1">
    <citation type="journal article" date="2014" name="Int. J. Syst. Evol. Microbiol.">
        <title>Complete genome sequence of Corynebacterium casei LMG S-19264T (=DSM 44701T), isolated from a smear-ripened cheese.</title>
        <authorList>
            <consortium name="US DOE Joint Genome Institute (JGI-PGF)"/>
            <person name="Walter F."/>
            <person name="Albersmeier A."/>
            <person name="Kalinowski J."/>
            <person name="Ruckert C."/>
        </authorList>
    </citation>
    <scope>NUCLEOTIDE SEQUENCE</scope>
    <source>
        <strain evidence="3">CGMCC 1.12214</strain>
    </source>
</reference>
<dbReference type="Proteomes" id="UP000603912">
    <property type="component" value="Unassembled WGS sequence"/>
</dbReference>
<name>A0A917I8H4_9HYPH</name>
<reference evidence="3" key="2">
    <citation type="submission" date="2020-09" db="EMBL/GenBank/DDBJ databases">
        <authorList>
            <person name="Sun Q."/>
            <person name="Zhou Y."/>
        </authorList>
    </citation>
    <scope>NUCLEOTIDE SEQUENCE</scope>
    <source>
        <strain evidence="3">CGMCC 1.12214</strain>
    </source>
</reference>
<evidence type="ECO:0000313" key="3">
    <source>
        <dbReference type="EMBL" id="GGH26222.1"/>
    </source>
</evidence>